<reference evidence="3" key="1">
    <citation type="journal article" date="2007" name="Nature">
        <title>The grapevine genome sequence suggests ancestral hexaploidization in major angiosperm phyla.</title>
        <authorList>
            <consortium name="The French-Italian Public Consortium for Grapevine Genome Characterization."/>
            <person name="Jaillon O."/>
            <person name="Aury J.-M."/>
            <person name="Noel B."/>
            <person name="Policriti A."/>
            <person name="Clepet C."/>
            <person name="Casagrande A."/>
            <person name="Choisne N."/>
            <person name="Aubourg S."/>
            <person name="Vitulo N."/>
            <person name="Jubin C."/>
            <person name="Vezzi A."/>
            <person name="Legeai F."/>
            <person name="Hugueney P."/>
            <person name="Dasilva C."/>
            <person name="Horner D."/>
            <person name="Mica E."/>
            <person name="Jublot D."/>
            <person name="Poulain J."/>
            <person name="Bruyere C."/>
            <person name="Billault A."/>
            <person name="Segurens B."/>
            <person name="Gouyvenoux M."/>
            <person name="Ugarte E."/>
            <person name="Cattonaro F."/>
            <person name="Anthouard V."/>
            <person name="Vico V."/>
            <person name="Del Fabbro C."/>
            <person name="Alaux M."/>
            <person name="Di Gaspero G."/>
            <person name="Dumas V."/>
            <person name="Felice N."/>
            <person name="Paillard S."/>
            <person name="Juman I."/>
            <person name="Moroldo M."/>
            <person name="Scalabrin S."/>
            <person name="Canaguier A."/>
            <person name="Le Clainche I."/>
            <person name="Malacrida G."/>
            <person name="Durand E."/>
            <person name="Pesole G."/>
            <person name="Laucou V."/>
            <person name="Chatelet P."/>
            <person name="Merdinoglu D."/>
            <person name="Delledonne M."/>
            <person name="Pezzotti M."/>
            <person name="Lecharny A."/>
            <person name="Scarpelli C."/>
            <person name="Artiguenave F."/>
            <person name="Pe M.E."/>
            <person name="Valle G."/>
            <person name="Morgante M."/>
            <person name="Caboche M."/>
            <person name="Adam-Blondon A.-F."/>
            <person name="Weissenbach J."/>
            <person name="Quetier F."/>
            <person name="Wincker P."/>
        </authorList>
    </citation>
    <scope>NUCLEOTIDE SEQUENCE [LARGE SCALE GENOMIC DNA]</scope>
    <source>
        <strain evidence="3">cv. Pinot noir / PN40024</strain>
    </source>
</reference>
<feature type="compositionally biased region" description="Basic and acidic residues" evidence="1">
    <location>
        <begin position="51"/>
        <end position="63"/>
    </location>
</feature>
<gene>
    <name evidence="2" type="ordered locus">VIT_06s0004g03060</name>
</gene>
<evidence type="ECO:0000313" key="2">
    <source>
        <dbReference type="EMBL" id="CCB43660.1"/>
    </source>
</evidence>
<dbReference type="STRING" id="29760.F6GTZ6"/>
<name>F6GTZ6_VITVI</name>
<evidence type="ECO:0000256" key="1">
    <source>
        <dbReference type="SAM" id="MobiDB-lite"/>
    </source>
</evidence>
<dbReference type="Proteomes" id="UP000009183">
    <property type="component" value="Chromosome 6"/>
</dbReference>
<evidence type="ECO:0000313" key="3">
    <source>
        <dbReference type="Proteomes" id="UP000009183"/>
    </source>
</evidence>
<organism evidence="2 3">
    <name type="scientific">Vitis vinifera</name>
    <name type="common">Grape</name>
    <dbReference type="NCBI Taxonomy" id="29760"/>
    <lineage>
        <taxon>Eukaryota</taxon>
        <taxon>Viridiplantae</taxon>
        <taxon>Streptophyta</taxon>
        <taxon>Embryophyta</taxon>
        <taxon>Tracheophyta</taxon>
        <taxon>Spermatophyta</taxon>
        <taxon>Magnoliopsida</taxon>
        <taxon>eudicotyledons</taxon>
        <taxon>Gunneridae</taxon>
        <taxon>Pentapetalae</taxon>
        <taxon>rosids</taxon>
        <taxon>Vitales</taxon>
        <taxon>Vitaceae</taxon>
        <taxon>Viteae</taxon>
        <taxon>Vitis</taxon>
    </lineage>
</organism>
<dbReference type="AlphaFoldDB" id="F6GTZ6"/>
<accession>F6GTZ6</accession>
<keyword evidence="3" id="KW-1185">Reference proteome</keyword>
<dbReference type="InParanoid" id="F6GTZ6"/>
<dbReference type="EMBL" id="FN594951">
    <property type="protein sequence ID" value="CCB43660.1"/>
    <property type="molecule type" value="Genomic_DNA"/>
</dbReference>
<protein>
    <submittedName>
        <fullName evidence="2">Uncharacterized protein</fullName>
    </submittedName>
</protein>
<sequence>MTTSIRFSQLPLVSLHREGLFDVATKDFWALKLKQEQHKIDLGECFNWCEGGRRNGIDPKDRVSSGALEEEEKKGNWN</sequence>
<dbReference type="HOGENOM" id="CLU_2627010_0_0_1"/>
<feature type="region of interest" description="Disordered" evidence="1">
    <location>
        <begin position="51"/>
        <end position="78"/>
    </location>
</feature>
<dbReference type="PaxDb" id="29760-VIT_06s0004g03060.t01"/>
<proteinExistence type="predicted"/>